<accession>A0A7U7JCL2</accession>
<dbReference type="Gene3D" id="1.10.340.50">
    <property type="match status" value="1"/>
</dbReference>
<evidence type="ECO:0000313" key="2">
    <source>
        <dbReference type="Proteomes" id="UP000053470"/>
    </source>
</evidence>
<sequence>MFNSFIEALPDKVRSSNDLEYGCKFRKKEKALQHLYVELPQLYKKFIALDIDIPGSFDLWYHLGLPPPTYVMVNPENAKCHYLYELKTPVYYTEHARRGPQKFFEATDNALTCMLGADLGFVGHFIKNPLHPHWRVICHHATYDLEDFKDWGLDLVGYKKKRKLLDSLEGRNTTLFDTLRHWAYIEVRKCGSYADFQQAADSEALSINQTFLECLNGVLPAKEVLSTARSVGTWTWRHKDTIGNQKNRGVMELPPEMSMKAKQAAGAGFSAVTRTKNTKEAILEAAIALKAAGTPVTQQSVAIRADVSIPSVKKYWNEVDSQLGLYKKRA</sequence>
<name>A0A7U7JCL2_RALSL</name>
<dbReference type="AlphaFoldDB" id="A0A7U7JCL2"/>
<proteinExistence type="predicted"/>
<evidence type="ECO:0000313" key="1">
    <source>
        <dbReference type="EMBL" id="CEJ16377.1"/>
    </source>
</evidence>
<gene>
    <name evidence="1" type="primary">repA</name>
    <name evidence="1" type="ORF">RSIPO_04521</name>
</gene>
<reference evidence="1" key="2">
    <citation type="submission" date="2022-04" db="EMBL/GenBank/DDBJ databases">
        <title>Genomic draft of R. solanacearum strain IPO1609, a phylotype IIB1/biovar 2/race 3 strain isolated from potato in Europe.</title>
        <authorList>
            <person name="Boucher C."/>
            <person name="Carrere S."/>
            <person name="Dossat C."/>
            <person name="Elbaz M."/>
            <person name="Genin S."/>
            <person name="Gouzy J."/>
            <person name="Prior P."/>
            <person name="Segurens B."/>
            <person name="Wincker P."/>
        </authorList>
    </citation>
    <scope>NUCLEOTIDE SEQUENCE</scope>
    <source>
        <strain evidence="1">IPO1609</strain>
    </source>
</reference>
<dbReference type="InterPro" id="IPR004322">
    <property type="entry name" value="Plasmid_replicase_bac"/>
</dbReference>
<dbReference type="EMBL" id="LN651273">
    <property type="protein sequence ID" value="CEJ16377.1"/>
    <property type="molecule type" value="Genomic_DNA"/>
</dbReference>
<dbReference type="Proteomes" id="UP000053470">
    <property type="component" value="Unassembled WGS sequence"/>
</dbReference>
<dbReference type="RefSeq" id="WP_003262658.1">
    <property type="nucleotide sequence ID" value="NZ_LN651273.1"/>
</dbReference>
<dbReference type="Pfam" id="PF03090">
    <property type="entry name" value="Replicase"/>
    <property type="match status" value="1"/>
</dbReference>
<protein>
    <submittedName>
        <fullName evidence="1">Replication primase protein</fullName>
    </submittedName>
</protein>
<keyword evidence="2" id="KW-1185">Reference proteome</keyword>
<reference evidence="1" key="1">
    <citation type="submission" date="2014-11" db="EMBL/GenBank/DDBJ databases">
        <authorList>
            <person name="Genoscope - CEA"/>
        </authorList>
    </citation>
    <scope>NUCLEOTIDE SEQUENCE</scope>
    <source>
        <strain evidence="1">IPO1609</strain>
    </source>
</reference>
<organism evidence="1 2">
    <name type="scientific">Ralstonia solanacearum IPO1609</name>
    <dbReference type="NCBI Taxonomy" id="564066"/>
    <lineage>
        <taxon>Bacteria</taxon>
        <taxon>Pseudomonadati</taxon>
        <taxon>Pseudomonadota</taxon>
        <taxon>Betaproteobacteria</taxon>
        <taxon>Burkholderiales</taxon>
        <taxon>Burkholderiaceae</taxon>
        <taxon>Ralstonia</taxon>
        <taxon>Ralstonia solanacearum species complex</taxon>
    </lineage>
</organism>